<dbReference type="InterPro" id="IPR036409">
    <property type="entry name" value="Aldolase_II/adducin_N_sf"/>
</dbReference>
<dbReference type="PANTHER" id="PTHR22789">
    <property type="entry name" value="FUCULOSE PHOSPHATE ALDOLASE"/>
    <property type="match status" value="1"/>
</dbReference>
<evidence type="ECO:0000313" key="4">
    <source>
        <dbReference type="EMBL" id="MQY16577.1"/>
    </source>
</evidence>
<dbReference type="InterPro" id="IPR001303">
    <property type="entry name" value="Aldolase_II/adducin_N"/>
</dbReference>
<keyword evidence="5" id="KW-1185">Reference proteome</keyword>
<dbReference type="GO" id="GO:0016832">
    <property type="term" value="F:aldehyde-lyase activity"/>
    <property type="evidence" value="ECO:0007669"/>
    <property type="project" value="TreeGrafter"/>
</dbReference>
<dbReference type="PANTHER" id="PTHR22789:SF0">
    <property type="entry name" value="3-OXO-TETRONATE 4-PHOSPHATE DECARBOXYLASE-RELATED"/>
    <property type="match status" value="1"/>
</dbReference>
<dbReference type="Gene3D" id="3.40.225.10">
    <property type="entry name" value="Class II aldolase/adducin N-terminal domain"/>
    <property type="match status" value="1"/>
</dbReference>
<keyword evidence="1" id="KW-0479">Metal-binding</keyword>
<reference evidence="4 5" key="1">
    <citation type="submission" date="2019-10" db="EMBL/GenBank/DDBJ databases">
        <title>Streptomyces smaragdinus sp. nov. and Streptomyces fabii sp. nov., isolated from the gut of fungus growing-termite Macrotermes natalensis.</title>
        <authorList>
            <person name="Schwitalla J."/>
            <person name="Benndorf R."/>
            <person name="Martin K."/>
            <person name="De Beer W."/>
            <person name="Kaster A.-K."/>
            <person name="Vollmers J."/>
            <person name="Poulsen M."/>
            <person name="Beemelmanns C."/>
        </authorList>
    </citation>
    <scope>NUCLEOTIDE SEQUENCE [LARGE SCALE GENOMIC DNA]</scope>
    <source>
        <strain evidence="4 5">RB5</strain>
    </source>
</reference>
<dbReference type="SMART" id="SM01007">
    <property type="entry name" value="Aldolase_II"/>
    <property type="match status" value="1"/>
</dbReference>
<dbReference type="GO" id="GO:0005829">
    <property type="term" value="C:cytosol"/>
    <property type="evidence" value="ECO:0007669"/>
    <property type="project" value="TreeGrafter"/>
</dbReference>
<protein>
    <recommendedName>
        <fullName evidence="3">Class II aldolase/adducin N-terminal domain-containing protein</fullName>
    </recommendedName>
</protein>
<dbReference type="OrthoDB" id="3729465at2"/>
<evidence type="ECO:0000313" key="5">
    <source>
        <dbReference type="Proteomes" id="UP000466345"/>
    </source>
</evidence>
<dbReference type="SUPFAM" id="SSF53639">
    <property type="entry name" value="AraD/HMP-PK domain-like"/>
    <property type="match status" value="1"/>
</dbReference>
<dbReference type="Pfam" id="PF00596">
    <property type="entry name" value="Aldolase_II"/>
    <property type="match status" value="1"/>
</dbReference>
<proteinExistence type="predicted"/>
<evidence type="ECO:0000259" key="3">
    <source>
        <dbReference type="SMART" id="SM01007"/>
    </source>
</evidence>
<evidence type="ECO:0000256" key="1">
    <source>
        <dbReference type="ARBA" id="ARBA00022723"/>
    </source>
</evidence>
<evidence type="ECO:0000256" key="2">
    <source>
        <dbReference type="ARBA" id="ARBA00023239"/>
    </source>
</evidence>
<dbReference type="EMBL" id="WEGJ01000061">
    <property type="protein sequence ID" value="MQY16577.1"/>
    <property type="molecule type" value="Genomic_DNA"/>
</dbReference>
<sequence>MLSQPPDQQGSDLARAGRALVRHGLATAFGHVSIRTGDAFVISPPTALDAFDAGQVRTVPLGTAELPPGVPKEAWIHHEIYRRRPDVGAICRSQPPVATALVSAGVPIRPLHGQGAFLGPETAVHPDSRLVRDQAAGTALAESLADAPGLVMRGNGAVTTGTDIASATALMWVLEASAQLNATANAAGTPQALPASEQDSWRSVAPELLARIWLWISREERNS</sequence>
<dbReference type="InterPro" id="IPR050197">
    <property type="entry name" value="Aldolase_class_II_sugar_metab"/>
</dbReference>
<organism evidence="4 5">
    <name type="scientific">Streptomyces smaragdinus</name>
    <dbReference type="NCBI Taxonomy" id="2585196"/>
    <lineage>
        <taxon>Bacteria</taxon>
        <taxon>Bacillati</taxon>
        <taxon>Actinomycetota</taxon>
        <taxon>Actinomycetes</taxon>
        <taxon>Kitasatosporales</taxon>
        <taxon>Streptomycetaceae</taxon>
        <taxon>Streptomyces</taxon>
    </lineage>
</organism>
<accession>A0A7K0CSW8</accession>
<dbReference type="GO" id="GO:0019323">
    <property type="term" value="P:pentose catabolic process"/>
    <property type="evidence" value="ECO:0007669"/>
    <property type="project" value="TreeGrafter"/>
</dbReference>
<dbReference type="Proteomes" id="UP000466345">
    <property type="component" value="Unassembled WGS sequence"/>
</dbReference>
<dbReference type="AlphaFoldDB" id="A0A7K0CSW8"/>
<comment type="caution">
    <text evidence="4">The sequence shown here is derived from an EMBL/GenBank/DDBJ whole genome shotgun (WGS) entry which is preliminary data.</text>
</comment>
<keyword evidence="2" id="KW-0456">Lyase</keyword>
<dbReference type="RefSeq" id="WP_153457416.1">
    <property type="nucleotide sequence ID" value="NZ_WEGJ01000061.1"/>
</dbReference>
<gene>
    <name evidence="4" type="ORF">SRB5_67780</name>
</gene>
<feature type="domain" description="Class II aldolase/adducin N-terminal" evidence="3">
    <location>
        <begin position="11"/>
        <end position="182"/>
    </location>
</feature>
<dbReference type="GO" id="GO:0046872">
    <property type="term" value="F:metal ion binding"/>
    <property type="evidence" value="ECO:0007669"/>
    <property type="project" value="UniProtKB-KW"/>
</dbReference>
<name>A0A7K0CSW8_9ACTN</name>